<comment type="similarity">
    <text evidence="4 14">Belongs to the cytochrome P450 family.</text>
</comment>
<dbReference type="CDD" id="cd11056">
    <property type="entry name" value="CYP6-like"/>
    <property type="match status" value="1"/>
</dbReference>
<dbReference type="GO" id="GO:0004497">
    <property type="term" value="F:monooxygenase activity"/>
    <property type="evidence" value="ECO:0007669"/>
    <property type="project" value="UniProtKB-KW"/>
</dbReference>
<dbReference type="FunFam" id="1.10.630.10:FF:000042">
    <property type="entry name" value="Cytochrome P450"/>
    <property type="match status" value="1"/>
</dbReference>
<evidence type="ECO:0000313" key="16">
    <source>
        <dbReference type="Proteomes" id="UP000515158"/>
    </source>
</evidence>
<dbReference type="PANTHER" id="PTHR24292:SF54">
    <property type="entry name" value="CYP9F3-RELATED"/>
    <property type="match status" value="1"/>
</dbReference>
<dbReference type="InterPro" id="IPR036396">
    <property type="entry name" value="Cyt_P450_sf"/>
</dbReference>
<keyword evidence="15" id="KW-0812">Transmembrane</keyword>
<accession>A0A6P9A838</accession>
<gene>
    <name evidence="17 18" type="primary">LOC117652972</name>
</gene>
<dbReference type="GO" id="GO:0020037">
    <property type="term" value="F:heme binding"/>
    <property type="evidence" value="ECO:0007669"/>
    <property type="project" value="InterPro"/>
</dbReference>
<evidence type="ECO:0000256" key="3">
    <source>
        <dbReference type="ARBA" id="ARBA00004406"/>
    </source>
</evidence>
<dbReference type="PRINTS" id="PR00385">
    <property type="entry name" value="P450"/>
</dbReference>
<dbReference type="SUPFAM" id="SSF48264">
    <property type="entry name" value="Cytochrome P450"/>
    <property type="match status" value="1"/>
</dbReference>
<reference evidence="17 18" key="1">
    <citation type="submission" date="2025-04" db="UniProtKB">
        <authorList>
            <consortium name="RefSeq"/>
        </authorList>
    </citation>
    <scope>IDENTIFICATION</scope>
    <source>
        <tissue evidence="17 18">Total insect</tissue>
    </source>
</reference>
<dbReference type="Proteomes" id="UP000515158">
    <property type="component" value="Unplaced"/>
</dbReference>
<evidence type="ECO:0000256" key="4">
    <source>
        <dbReference type="ARBA" id="ARBA00010617"/>
    </source>
</evidence>
<name>A0A6P9A838_THRPL</name>
<dbReference type="GO" id="GO:0005789">
    <property type="term" value="C:endoplasmic reticulum membrane"/>
    <property type="evidence" value="ECO:0007669"/>
    <property type="project" value="UniProtKB-SubCell"/>
</dbReference>
<dbReference type="AlphaFoldDB" id="A0A6P9A838"/>
<evidence type="ECO:0000256" key="9">
    <source>
        <dbReference type="ARBA" id="ARBA00023002"/>
    </source>
</evidence>
<comment type="cofactor">
    <cofactor evidence="1 13">
        <name>heme</name>
        <dbReference type="ChEBI" id="CHEBI:30413"/>
    </cofactor>
</comment>
<dbReference type="PANTHER" id="PTHR24292">
    <property type="entry name" value="CYTOCHROME P450"/>
    <property type="match status" value="1"/>
</dbReference>
<dbReference type="Gene3D" id="1.10.630.10">
    <property type="entry name" value="Cytochrome P450"/>
    <property type="match status" value="1"/>
</dbReference>
<proteinExistence type="inferred from homology"/>
<evidence type="ECO:0000256" key="11">
    <source>
        <dbReference type="ARBA" id="ARBA00023033"/>
    </source>
</evidence>
<dbReference type="PROSITE" id="PS50096">
    <property type="entry name" value="IQ"/>
    <property type="match status" value="1"/>
</dbReference>
<dbReference type="RefSeq" id="XP_034254139.1">
    <property type="nucleotide sequence ID" value="XM_034398248.1"/>
</dbReference>
<dbReference type="InterPro" id="IPR050476">
    <property type="entry name" value="Insect_CytP450_Detox"/>
</dbReference>
<evidence type="ECO:0000256" key="10">
    <source>
        <dbReference type="ARBA" id="ARBA00023004"/>
    </source>
</evidence>
<keyword evidence="8" id="KW-0492">Microsome</keyword>
<dbReference type="GeneID" id="117652972"/>
<organism evidence="17">
    <name type="scientific">Thrips palmi</name>
    <name type="common">Melon thrips</name>
    <dbReference type="NCBI Taxonomy" id="161013"/>
    <lineage>
        <taxon>Eukaryota</taxon>
        <taxon>Metazoa</taxon>
        <taxon>Ecdysozoa</taxon>
        <taxon>Arthropoda</taxon>
        <taxon>Hexapoda</taxon>
        <taxon>Insecta</taxon>
        <taxon>Pterygota</taxon>
        <taxon>Neoptera</taxon>
        <taxon>Paraneoptera</taxon>
        <taxon>Thysanoptera</taxon>
        <taxon>Terebrantia</taxon>
        <taxon>Thripoidea</taxon>
        <taxon>Thripidae</taxon>
        <taxon>Thrips</taxon>
    </lineage>
</organism>
<keyword evidence="6 13" id="KW-0479">Metal-binding</keyword>
<dbReference type="PRINTS" id="PR00463">
    <property type="entry name" value="EP450I"/>
</dbReference>
<sequence>MLSSVVALVPALGVMEVLIALVVLLVVRHYYRTAGFWSRKGVPSAPGVPIFGSSIPFVLQSEYRGYSMQRFYKDARAKDQPCVGLFIGSRPVLLLTDMDLIRAVMVKDFSHFMDRGLPYDRQGEPLTANLFNLEGAEWRSLRHKLTPTFTSGRMRAMFPLVSACADELQHVLAAEAAAGKPVEMFELLARFTTDVIGTCAFGIQANALKDPQAEFRLMGRKAFEIPKMAMAFLLVVPQLLPFFKKVFSVRLINKKVADFFNGVFQETIQHRQKNNVLRHDFVDLLMQIKTKGQLAEDDGTLRAEAAGGIDEDLLPAQAFVFFLAGFETSSSALGNLMTELAHNPDVQDKARAEVERVLAKHGGKLTYEALGELTYMDRVIDETMRLYPAASILSRVVTEDYTLPFPGKDGKPAVLEKGLQVIIPTFALHRDPEYFPEPDKFDPERFTEEAKRSRPHYSYIPFGEGPRVCIGLRFAMMQMKAGLSAILLKFRVLPVEGANDYPAQFEPVSFVTKTIGGNKVILQPVEQKS</sequence>
<evidence type="ECO:0000256" key="15">
    <source>
        <dbReference type="SAM" id="Phobius"/>
    </source>
</evidence>
<keyword evidence="15" id="KW-1133">Transmembrane helix</keyword>
<dbReference type="RefSeq" id="XP_034254137.1">
    <property type="nucleotide sequence ID" value="XM_034398246.1"/>
</dbReference>
<feature type="transmembrane region" description="Helical" evidence="15">
    <location>
        <begin position="6"/>
        <end position="31"/>
    </location>
</feature>
<dbReference type="InterPro" id="IPR002401">
    <property type="entry name" value="Cyt_P450_E_grp-I"/>
</dbReference>
<evidence type="ECO:0000256" key="8">
    <source>
        <dbReference type="ARBA" id="ARBA00022848"/>
    </source>
</evidence>
<dbReference type="Pfam" id="PF00067">
    <property type="entry name" value="p450"/>
    <property type="match status" value="1"/>
</dbReference>
<dbReference type="PROSITE" id="PS00086">
    <property type="entry name" value="CYTOCHROME_P450"/>
    <property type="match status" value="1"/>
</dbReference>
<dbReference type="OrthoDB" id="2789670at2759"/>
<evidence type="ECO:0000256" key="5">
    <source>
        <dbReference type="ARBA" id="ARBA00022617"/>
    </source>
</evidence>
<evidence type="ECO:0000256" key="2">
    <source>
        <dbReference type="ARBA" id="ARBA00004174"/>
    </source>
</evidence>
<evidence type="ECO:0000256" key="13">
    <source>
        <dbReference type="PIRSR" id="PIRSR602401-1"/>
    </source>
</evidence>
<dbReference type="KEGG" id="tpal:117652972"/>
<dbReference type="GO" id="GO:0005506">
    <property type="term" value="F:iron ion binding"/>
    <property type="evidence" value="ECO:0007669"/>
    <property type="project" value="InterPro"/>
</dbReference>
<evidence type="ECO:0000313" key="17">
    <source>
        <dbReference type="RefSeq" id="XP_034254137.1"/>
    </source>
</evidence>
<feature type="binding site" description="axial binding residue" evidence="13">
    <location>
        <position position="469"/>
    </location>
    <ligand>
        <name>heme</name>
        <dbReference type="ChEBI" id="CHEBI:30413"/>
    </ligand>
    <ligandPart>
        <name>Fe</name>
        <dbReference type="ChEBI" id="CHEBI:18248"/>
    </ligandPart>
</feature>
<comment type="subcellular location">
    <subcellularLocation>
        <location evidence="3">Endoplasmic reticulum membrane</location>
        <topology evidence="3">Peripheral membrane protein</topology>
    </subcellularLocation>
    <subcellularLocation>
        <location evidence="2">Microsome membrane</location>
        <topology evidence="2">Peripheral membrane protein</topology>
    </subcellularLocation>
</comment>
<dbReference type="InterPro" id="IPR001128">
    <property type="entry name" value="Cyt_P450"/>
</dbReference>
<keyword evidence="5 13" id="KW-0349">Heme</keyword>
<dbReference type="InterPro" id="IPR017972">
    <property type="entry name" value="Cyt_P450_CS"/>
</dbReference>
<evidence type="ECO:0000256" key="12">
    <source>
        <dbReference type="ARBA" id="ARBA00023136"/>
    </source>
</evidence>
<evidence type="ECO:0000256" key="14">
    <source>
        <dbReference type="RuleBase" id="RU000461"/>
    </source>
</evidence>
<evidence type="ECO:0000256" key="6">
    <source>
        <dbReference type="ARBA" id="ARBA00022723"/>
    </source>
</evidence>
<evidence type="ECO:0000256" key="1">
    <source>
        <dbReference type="ARBA" id="ARBA00001971"/>
    </source>
</evidence>
<keyword evidence="7" id="KW-0256">Endoplasmic reticulum</keyword>
<protein>
    <submittedName>
        <fullName evidence="17 18">Cytochrome P450 6a2-like</fullName>
    </submittedName>
</protein>
<keyword evidence="16" id="KW-1185">Reference proteome</keyword>
<evidence type="ECO:0000256" key="7">
    <source>
        <dbReference type="ARBA" id="ARBA00022824"/>
    </source>
</evidence>
<keyword evidence="12 15" id="KW-0472">Membrane</keyword>
<keyword evidence="10 13" id="KW-0408">Iron</keyword>
<evidence type="ECO:0000313" key="18">
    <source>
        <dbReference type="RefSeq" id="XP_034254139.1"/>
    </source>
</evidence>
<keyword evidence="9 14" id="KW-0560">Oxidoreductase</keyword>
<dbReference type="GO" id="GO:0016705">
    <property type="term" value="F:oxidoreductase activity, acting on paired donors, with incorporation or reduction of molecular oxygen"/>
    <property type="evidence" value="ECO:0007669"/>
    <property type="project" value="InterPro"/>
</dbReference>
<keyword evidence="11 14" id="KW-0503">Monooxygenase</keyword>